<evidence type="ECO:0000313" key="3">
    <source>
        <dbReference type="Proteomes" id="UP001497516"/>
    </source>
</evidence>
<accession>A0AAV2F256</accession>
<proteinExistence type="predicted"/>
<evidence type="ECO:0008006" key="4">
    <source>
        <dbReference type="Google" id="ProtNLM"/>
    </source>
</evidence>
<gene>
    <name evidence="2" type="ORF">LTRI10_LOCUS32859</name>
</gene>
<reference evidence="2 3" key="1">
    <citation type="submission" date="2024-04" db="EMBL/GenBank/DDBJ databases">
        <authorList>
            <person name="Fracassetti M."/>
        </authorList>
    </citation>
    <scope>NUCLEOTIDE SEQUENCE [LARGE SCALE GENOMIC DNA]</scope>
</reference>
<organism evidence="2 3">
    <name type="scientific">Linum trigynum</name>
    <dbReference type="NCBI Taxonomy" id="586398"/>
    <lineage>
        <taxon>Eukaryota</taxon>
        <taxon>Viridiplantae</taxon>
        <taxon>Streptophyta</taxon>
        <taxon>Embryophyta</taxon>
        <taxon>Tracheophyta</taxon>
        <taxon>Spermatophyta</taxon>
        <taxon>Magnoliopsida</taxon>
        <taxon>eudicotyledons</taxon>
        <taxon>Gunneridae</taxon>
        <taxon>Pentapetalae</taxon>
        <taxon>rosids</taxon>
        <taxon>fabids</taxon>
        <taxon>Malpighiales</taxon>
        <taxon>Linaceae</taxon>
        <taxon>Linum</taxon>
    </lineage>
</organism>
<evidence type="ECO:0000256" key="1">
    <source>
        <dbReference type="SAM" id="MobiDB-lite"/>
    </source>
</evidence>
<sequence>MGSQPESPLLPQHHIKKPTYAAAGVVFPKPTDDPPHPPSTTSLPPSPPIDNDVPNDVKPEPEFECSPRCLRVTTVLGVLLLIGIPIYYVIEDQLAPYSPKADVVSAFVSIKKSNTSNGPASGRLTANWAFTLRLDNSLPCCQAVYPYRVEASVYHQADGGEGPARDRRVLASTRQFAGLSVDPKVDDLTFFIQLGAEGADVGENVTAAVYRDLAELEQNRLRFRAVILVWVRIEPYNFGNRYYMARISCDPFWTGSASIAGKSLDDNKECQVHVIEQSHPSSLDQNRTRLNTTTVKITSGEVKL</sequence>
<feature type="region of interest" description="Disordered" evidence="1">
    <location>
        <begin position="23"/>
        <end position="61"/>
    </location>
</feature>
<name>A0AAV2F256_9ROSI</name>
<dbReference type="AlphaFoldDB" id="A0AAV2F256"/>
<keyword evidence="3" id="KW-1185">Reference proteome</keyword>
<protein>
    <recommendedName>
        <fullName evidence="4">Late embryogenesis abundant protein LEA-2 subgroup domain-containing protein</fullName>
    </recommendedName>
</protein>
<dbReference type="EMBL" id="OZ034819">
    <property type="protein sequence ID" value="CAL1392194.1"/>
    <property type="molecule type" value="Genomic_DNA"/>
</dbReference>
<dbReference type="Proteomes" id="UP001497516">
    <property type="component" value="Chromosome 6"/>
</dbReference>
<evidence type="ECO:0000313" key="2">
    <source>
        <dbReference type="EMBL" id="CAL1392194.1"/>
    </source>
</evidence>